<dbReference type="AlphaFoldDB" id="A0A6J8EX89"/>
<evidence type="ECO:0000256" key="5">
    <source>
        <dbReference type="ARBA" id="ARBA00023235"/>
    </source>
</evidence>
<dbReference type="GO" id="GO:0000724">
    <property type="term" value="P:double-strand break repair via homologous recombination"/>
    <property type="evidence" value="ECO:0007669"/>
    <property type="project" value="TreeGrafter"/>
</dbReference>
<evidence type="ECO:0000313" key="11">
    <source>
        <dbReference type="EMBL" id="CAC5424306.1"/>
    </source>
</evidence>
<dbReference type="EMBL" id="CACVKT020010001">
    <property type="protein sequence ID" value="CAC5424306.1"/>
    <property type="molecule type" value="Genomic_DNA"/>
</dbReference>
<dbReference type="OrthoDB" id="6051436at2759"/>
<dbReference type="Proteomes" id="UP000507470">
    <property type="component" value="Unassembled WGS sequence"/>
</dbReference>
<evidence type="ECO:0000256" key="3">
    <source>
        <dbReference type="ARBA" id="ARBA00022840"/>
    </source>
</evidence>
<dbReference type="GO" id="GO:0003676">
    <property type="term" value="F:nucleic acid binding"/>
    <property type="evidence" value="ECO:0007669"/>
    <property type="project" value="InterPro"/>
</dbReference>
<evidence type="ECO:0000256" key="7">
    <source>
        <dbReference type="ARBA" id="ARBA00034617"/>
    </source>
</evidence>
<evidence type="ECO:0000256" key="4">
    <source>
        <dbReference type="ARBA" id="ARBA00023125"/>
    </source>
</evidence>
<name>A0A6J8EX89_MYTCO</name>
<keyword evidence="3" id="KW-0067">ATP-binding</keyword>
<evidence type="ECO:0000256" key="1">
    <source>
        <dbReference type="ARBA" id="ARBA00005446"/>
    </source>
</evidence>
<proteinExistence type="inferred from homology"/>
<keyword evidence="2" id="KW-0547">Nucleotide-binding</keyword>
<dbReference type="PROSITE" id="PS51194">
    <property type="entry name" value="HELICASE_CTER"/>
    <property type="match status" value="1"/>
</dbReference>
<dbReference type="GO" id="GO:0005524">
    <property type="term" value="F:ATP binding"/>
    <property type="evidence" value="ECO:0007669"/>
    <property type="project" value="UniProtKB-KW"/>
</dbReference>
<keyword evidence="12" id="KW-1185">Reference proteome</keyword>
<dbReference type="InterPro" id="IPR011545">
    <property type="entry name" value="DEAD/DEAH_box_helicase_dom"/>
</dbReference>
<dbReference type="SMART" id="SM00490">
    <property type="entry name" value="HELICc"/>
    <property type="match status" value="1"/>
</dbReference>
<evidence type="ECO:0000256" key="8">
    <source>
        <dbReference type="ARBA" id="ARBA00034808"/>
    </source>
</evidence>
<evidence type="ECO:0000256" key="6">
    <source>
        <dbReference type="ARBA" id="ARBA00023242"/>
    </source>
</evidence>
<dbReference type="GO" id="GO:0005634">
    <property type="term" value="C:nucleus"/>
    <property type="evidence" value="ECO:0007669"/>
    <property type="project" value="TreeGrafter"/>
</dbReference>
<sequence length="461" mass="52987">MEIDSYLSEIEDKYMFQFKDKQRESIENILQMNDTVVILPTGYGKSRIYFHLPELFEKLSGEKSAVLVISPLQALMKDQISKHKCNSSRGGEFRRHYDRLAELRSVVPEKTPFVALTATSTKSMHSEILKKLQMKPNGTKTISKLPERTNITYSLKKSSKSVHELEWLLKDLKTNSVKTKKTVIYCRSILSCADLFEYFVSGIEHSRDILDNRLVAMYHRSTAETNKNHVLNEFPNKDSSIRIVFATVAFGMGVDIPDIERVVHWGAPRGLEQFSQESGRAGRNGKPSQSCIYFSSFDTAKGRCNEGVRNLCQTKECIRLELNRYFVLDNDELLEQGDHVNSTKPLCQCCSNCRLNCTCGCCVDFEFYNIHTSPENNFESDPIARQFNDQKLKIMKDNFIDFNDYLCEEGRNRQLSFDSKFIDCLVENVSFCEDDIISLGLLDHDLATEIQELIEEVDMEF</sequence>
<reference evidence="11 12" key="1">
    <citation type="submission" date="2020-06" db="EMBL/GenBank/DDBJ databases">
        <authorList>
            <person name="Li R."/>
            <person name="Bekaert M."/>
        </authorList>
    </citation>
    <scope>NUCLEOTIDE SEQUENCE [LARGE SCALE GENOMIC DNA]</scope>
    <source>
        <strain evidence="12">wild</strain>
    </source>
</reference>
<keyword evidence="4" id="KW-0238">DNA-binding</keyword>
<comment type="catalytic activity">
    <reaction evidence="7">
        <text>Couples ATP hydrolysis with the unwinding of duplex DNA by translocating in the 3'-5' direction.</text>
        <dbReference type="EC" id="5.6.2.4"/>
    </reaction>
</comment>
<dbReference type="GO" id="GO:0009378">
    <property type="term" value="F:four-way junction helicase activity"/>
    <property type="evidence" value="ECO:0007669"/>
    <property type="project" value="TreeGrafter"/>
</dbReference>
<dbReference type="Pfam" id="PF00270">
    <property type="entry name" value="DEAD"/>
    <property type="match status" value="1"/>
</dbReference>
<dbReference type="InterPro" id="IPR001650">
    <property type="entry name" value="Helicase_C-like"/>
</dbReference>
<feature type="domain" description="Helicase C-terminal" evidence="10">
    <location>
        <begin position="164"/>
        <end position="334"/>
    </location>
</feature>
<dbReference type="InterPro" id="IPR027417">
    <property type="entry name" value="P-loop_NTPase"/>
</dbReference>
<comment type="similarity">
    <text evidence="1">Belongs to the helicase family. RecQ subfamily.</text>
</comment>
<dbReference type="GO" id="GO:0005737">
    <property type="term" value="C:cytoplasm"/>
    <property type="evidence" value="ECO:0007669"/>
    <property type="project" value="TreeGrafter"/>
</dbReference>
<dbReference type="SUPFAM" id="SSF52540">
    <property type="entry name" value="P-loop containing nucleoside triphosphate hydrolases"/>
    <property type="match status" value="1"/>
</dbReference>
<gene>
    <name evidence="11" type="ORF">MCOR_56225</name>
</gene>
<keyword evidence="5" id="KW-0413">Isomerase</keyword>
<dbReference type="PANTHER" id="PTHR13710">
    <property type="entry name" value="DNA HELICASE RECQ FAMILY MEMBER"/>
    <property type="match status" value="1"/>
</dbReference>
<evidence type="ECO:0000256" key="9">
    <source>
        <dbReference type="ARBA" id="ARBA00044542"/>
    </source>
</evidence>
<dbReference type="GO" id="GO:0005694">
    <property type="term" value="C:chromosome"/>
    <property type="evidence" value="ECO:0007669"/>
    <property type="project" value="TreeGrafter"/>
</dbReference>
<dbReference type="PANTHER" id="PTHR13710:SF153">
    <property type="entry name" value="RECQ-LIKE DNA HELICASE BLM"/>
    <property type="match status" value="1"/>
</dbReference>
<dbReference type="Pfam" id="PF00271">
    <property type="entry name" value="Helicase_C"/>
    <property type="match status" value="1"/>
</dbReference>
<evidence type="ECO:0000313" key="12">
    <source>
        <dbReference type="Proteomes" id="UP000507470"/>
    </source>
</evidence>
<keyword evidence="6" id="KW-0539">Nucleus</keyword>
<evidence type="ECO:0000259" key="10">
    <source>
        <dbReference type="PROSITE" id="PS51194"/>
    </source>
</evidence>
<protein>
    <recommendedName>
        <fullName evidence="8">DNA 3'-5' helicase</fullName>
        <ecNumber evidence="8">5.6.2.4</ecNumber>
    </recommendedName>
    <alternativeName>
        <fullName evidence="9">DNA 3'-5' helicase BLM</fullName>
    </alternativeName>
</protein>
<dbReference type="GO" id="GO:0043138">
    <property type="term" value="F:3'-5' DNA helicase activity"/>
    <property type="evidence" value="ECO:0007669"/>
    <property type="project" value="UniProtKB-EC"/>
</dbReference>
<dbReference type="Gene3D" id="3.40.50.300">
    <property type="entry name" value="P-loop containing nucleotide triphosphate hydrolases"/>
    <property type="match status" value="3"/>
</dbReference>
<organism evidence="11 12">
    <name type="scientific">Mytilus coruscus</name>
    <name type="common">Sea mussel</name>
    <dbReference type="NCBI Taxonomy" id="42192"/>
    <lineage>
        <taxon>Eukaryota</taxon>
        <taxon>Metazoa</taxon>
        <taxon>Spiralia</taxon>
        <taxon>Lophotrochozoa</taxon>
        <taxon>Mollusca</taxon>
        <taxon>Bivalvia</taxon>
        <taxon>Autobranchia</taxon>
        <taxon>Pteriomorphia</taxon>
        <taxon>Mytilida</taxon>
        <taxon>Mytiloidea</taxon>
        <taxon>Mytilidae</taxon>
        <taxon>Mytilinae</taxon>
        <taxon>Mytilus</taxon>
    </lineage>
</organism>
<dbReference type="EC" id="5.6.2.4" evidence="8"/>
<accession>A0A6J8EX89</accession>
<evidence type="ECO:0000256" key="2">
    <source>
        <dbReference type="ARBA" id="ARBA00022741"/>
    </source>
</evidence>